<dbReference type="InterPro" id="IPR001173">
    <property type="entry name" value="Glyco_trans_2-like"/>
</dbReference>
<dbReference type="PANTHER" id="PTHR48090">
    <property type="entry name" value="UNDECAPRENYL-PHOSPHATE 4-DEOXY-4-FORMAMIDO-L-ARABINOSE TRANSFERASE-RELATED"/>
    <property type="match status" value="1"/>
</dbReference>
<dbReference type="SUPFAM" id="SSF53448">
    <property type="entry name" value="Nucleotide-diphospho-sugar transferases"/>
    <property type="match status" value="1"/>
</dbReference>
<dbReference type="CDD" id="cd04179">
    <property type="entry name" value="DPM_DPG-synthase_like"/>
    <property type="match status" value="1"/>
</dbReference>
<proteinExistence type="predicted"/>
<dbReference type="EMBL" id="JABTTY010000001">
    <property type="protein sequence ID" value="MBE7525489.1"/>
    <property type="molecule type" value="Genomic_DNA"/>
</dbReference>
<name>A0A928Y6U9_UNCKA</name>
<dbReference type="InterPro" id="IPR050256">
    <property type="entry name" value="Glycosyltransferase_2"/>
</dbReference>
<evidence type="ECO:0000259" key="1">
    <source>
        <dbReference type="Pfam" id="PF00535"/>
    </source>
</evidence>
<evidence type="ECO:0000313" key="3">
    <source>
        <dbReference type="Proteomes" id="UP000710385"/>
    </source>
</evidence>
<dbReference type="Proteomes" id="UP000710385">
    <property type="component" value="Unassembled WGS sequence"/>
</dbReference>
<gene>
    <name evidence="2" type="ORF">HS096_03850</name>
</gene>
<dbReference type="InterPro" id="IPR029044">
    <property type="entry name" value="Nucleotide-diphossugar_trans"/>
</dbReference>
<accession>A0A928Y6U9</accession>
<feature type="domain" description="Glycosyltransferase 2-like" evidence="1">
    <location>
        <begin position="3"/>
        <end position="164"/>
    </location>
</feature>
<organism evidence="2 3">
    <name type="scientific">candidate division WWE3 bacterium</name>
    <dbReference type="NCBI Taxonomy" id="2053526"/>
    <lineage>
        <taxon>Bacteria</taxon>
        <taxon>Katanobacteria</taxon>
    </lineage>
</organism>
<sequence>MISFVFPAFNEAENLRRFPSEVFPIFNTLNESYEIVVVDDGSIDDTNAVASSLGGPVRVIAHTKNQGLGAALRTGIREARGDIVITMDTDLTFAPELVSRLLERFRKGDVDAVSGSPKLAGYGNDIPSYRVFIGKVSTLVYSLLLGSRITAVTPIFRLYKREDLAHLPLQATGFDINAEILFHLIQRGKRIAEVPAPLTQRIHGESKLDYPKEMKRHLRLVRRMLAWRLGLKKTGT</sequence>
<dbReference type="AlphaFoldDB" id="A0A928Y6U9"/>
<dbReference type="Pfam" id="PF00535">
    <property type="entry name" value="Glycos_transf_2"/>
    <property type="match status" value="1"/>
</dbReference>
<comment type="caution">
    <text evidence="2">The sequence shown here is derived from an EMBL/GenBank/DDBJ whole genome shotgun (WGS) entry which is preliminary data.</text>
</comment>
<protein>
    <submittedName>
        <fullName evidence="2">Glycosyltransferase family 2 protein</fullName>
    </submittedName>
</protein>
<dbReference type="PANTHER" id="PTHR48090:SF7">
    <property type="entry name" value="RFBJ PROTEIN"/>
    <property type="match status" value="1"/>
</dbReference>
<evidence type="ECO:0000313" key="2">
    <source>
        <dbReference type="EMBL" id="MBE7525489.1"/>
    </source>
</evidence>
<dbReference type="Gene3D" id="3.90.550.10">
    <property type="entry name" value="Spore Coat Polysaccharide Biosynthesis Protein SpsA, Chain A"/>
    <property type="match status" value="1"/>
</dbReference>
<reference evidence="2" key="1">
    <citation type="submission" date="2020-05" db="EMBL/GenBank/DDBJ databases">
        <title>High-Quality Genomes of Partial-Nitritation/Anammox System by Hierarchical Clustering Based Hybrid Assembly.</title>
        <authorList>
            <person name="Liu L."/>
            <person name="Wang Y."/>
            <person name="Che Y."/>
            <person name="Chen Y."/>
            <person name="Xia Y."/>
            <person name="Luo R."/>
            <person name="Cheng S.H."/>
            <person name="Zheng C."/>
            <person name="Zhang T."/>
        </authorList>
    </citation>
    <scope>NUCLEOTIDE SEQUENCE</scope>
    <source>
        <strain evidence="2">H1_PAT1</strain>
    </source>
</reference>